<dbReference type="SMART" id="SM00849">
    <property type="entry name" value="Lactamase_B"/>
    <property type="match status" value="1"/>
</dbReference>
<reference evidence="3" key="1">
    <citation type="journal article" date="2019" name="Int. J. Syst. Evol. Microbiol.">
        <title>The Global Catalogue of Microorganisms (GCM) 10K type strain sequencing project: providing services to taxonomists for standard genome sequencing and annotation.</title>
        <authorList>
            <consortium name="The Broad Institute Genomics Platform"/>
            <consortium name="The Broad Institute Genome Sequencing Center for Infectious Disease"/>
            <person name="Wu L."/>
            <person name="Ma J."/>
        </authorList>
    </citation>
    <scope>NUCLEOTIDE SEQUENCE [LARGE SCALE GENOMIC DNA]</scope>
    <source>
        <strain evidence="3">JCM 18200</strain>
    </source>
</reference>
<dbReference type="InterPro" id="IPR052533">
    <property type="entry name" value="WalJ/YycJ-like"/>
</dbReference>
<gene>
    <name evidence="2" type="ORF">GCM10023231_37360</name>
</gene>
<dbReference type="InterPro" id="IPR001279">
    <property type="entry name" value="Metallo-B-lactamas"/>
</dbReference>
<protein>
    <submittedName>
        <fullName evidence="2">MBL fold metallo-hydrolase</fullName>
    </submittedName>
</protein>
<dbReference type="SUPFAM" id="SSF56281">
    <property type="entry name" value="Metallo-hydrolase/oxidoreductase"/>
    <property type="match status" value="1"/>
</dbReference>
<evidence type="ECO:0000313" key="3">
    <source>
        <dbReference type="Proteomes" id="UP001501411"/>
    </source>
</evidence>
<dbReference type="EMBL" id="BAABIQ010000043">
    <property type="protein sequence ID" value="GAA4804750.1"/>
    <property type="molecule type" value="Genomic_DNA"/>
</dbReference>
<dbReference type="Proteomes" id="UP001501411">
    <property type="component" value="Unassembled WGS sequence"/>
</dbReference>
<dbReference type="Gene3D" id="3.60.15.10">
    <property type="entry name" value="Ribonuclease Z/Hydroxyacylglutathione hydrolase-like"/>
    <property type="match status" value="1"/>
</dbReference>
<organism evidence="2 3">
    <name type="scientific">Olivibacter ginsenosidimutans</name>
    <dbReference type="NCBI Taxonomy" id="1176537"/>
    <lineage>
        <taxon>Bacteria</taxon>
        <taxon>Pseudomonadati</taxon>
        <taxon>Bacteroidota</taxon>
        <taxon>Sphingobacteriia</taxon>
        <taxon>Sphingobacteriales</taxon>
        <taxon>Sphingobacteriaceae</taxon>
        <taxon>Olivibacter</taxon>
    </lineage>
</organism>
<dbReference type="InterPro" id="IPR036866">
    <property type="entry name" value="RibonucZ/Hydroxyglut_hydro"/>
</dbReference>
<dbReference type="PANTHER" id="PTHR47619">
    <property type="entry name" value="METALLO-HYDROLASE YYCJ-RELATED"/>
    <property type="match status" value="1"/>
</dbReference>
<comment type="caution">
    <text evidence="2">The sequence shown here is derived from an EMBL/GenBank/DDBJ whole genome shotgun (WGS) entry which is preliminary data.</text>
</comment>
<name>A0ABP9C474_9SPHI</name>
<evidence type="ECO:0000313" key="2">
    <source>
        <dbReference type="EMBL" id="GAA4804750.1"/>
    </source>
</evidence>
<proteinExistence type="predicted"/>
<dbReference type="Pfam" id="PF12706">
    <property type="entry name" value="Lactamase_B_2"/>
    <property type="match status" value="1"/>
</dbReference>
<feature type="domain" description="Metallo-beta-lactamase" evidence="1">
    <location>
        <begin position="13"/>
        <end position="188"/>
    </location>
</feature>
<dbReference type="PANTHER" id="PTHR47619:SF1">
    <property type="entry name" value="EXODEOXYRIBONUCLEASE WALJ"/>
    <property type="match status" value="1"/>
</dbReference>
<dbReference type="RefSeq" id="WP_345234282.1">
    <property type="nucleotide sequence ID" value="NZ_BAABIQ010000043.1"/>
</dbReference>
<keyword evidence="3" id="KW-1185">Reference proteome</keyword>
<sequence length="264" mass="30008">MSLFVTALNSGSNGNCYYVGNNREAILIDAGISCREIEKRMNRLGLSMYQVKAIFISHEHSDHIKGLCRLSNKYQIPVYISRATLMATGYDLAPEQVFLFHSSTPIDVGALRIIPFNKYHDAADPYSFVIEGNDTKIGVFTDIGRVCDRVVYYFRQCHAVFLETNYDEEMLMNGRYPYFLKNRIRGGHGHLSNRQALELFLTHRSEQLSHLFLSHLSKDNNCPDLVARLFGAHADRTTIVVTSRYEEIPVYQIAALVEVTDSAL</sequence>
<accession>A0ABP9C474</accession>
<evidence type="ECO:0000259" key="1">
    <source>
        <dbReference type="SMART" id="SM00849"/>
    </source>
</evidence>